<feature type="compositionally biased region" description="Low complexity" evidence="1">
    <location>
        <begin position="73"/>
        <end position="118"/>
    </location>
</feature>
<reference evidence="3 4" key="1">
    <citation type="submission" date="2020-08" db="EMBL/GenBank/DDBJ databases">
        <title>Genomic Encyclopedia of Type Strains, Phase III (KMG-III): the genomes of soil and plant-associated and newly described type strains.</title>
        <authorList>
            <person name="Whitman W."/>
        </authorList>
    </citation>
    <scope>NUCLEOTIDE SEQUENCE [LARGE SCALE GENOMIC DNA]</scope>
    <source>
        <strain evidence="3 4">CECT 8840</strain>
    </source>
</reference>
<dbReference type="RefSeq" id="WP_184715506.1">
    <property type="nucleotide sequence ID" value="NZ_JACHJP010000003.1"/>
</dbReference>
<protein>
    <submittedName>
        <fullName evidence="3">Uncharacterized protein</fullName>
    </submittedName>
</protein>
<organism evidence="3 4">
    <name type="scientific">Streptosporangium saharense</name>
    <dbReference type="NCBI Taxonomy" id="1706840"/>
    <lineage>
        <taxon>Bacteria</taxon>
        <taxon>Bacillati</taxon>
        <taxon>Actinomycetota</taxon>
        <taxon>Actinomycetes</taxon>
        <taxon>Streptosporangiales</taxon>
        <taxon>Streptosporangiaceae</taxon>
        <taxon>Streptosporangium</taxon>
    </lineage>
</organism>
<comment type="caution">
    <text evidence="3">The sequence shown here is derived from an EMBL/GenBank/DDBJ whole genome shotgun (WGS) entry which is preliminary data.</text>
</comment>
<name>A0A7W7VMW6_9ACTN</name>
<dbReference type="AlphaFoldDB" id="A0A7W7VMW6"/>
<feature type="transmembrane region" description="Helical" evidence="2">
    <location>
        <begin position="34"/>
        <end position="58"/>
    </location>
</feature>
<keyword evidence="2" id="KW-0812">Transmembrane</keyword>
<evidence type="ECO:0000313" key="4">
    <source>
        <dbReference type="Proteomes" id="UP000552644"/>
    </source>
</evidence>
<gene>
    <name evidence="3" type="ORF">FHS44_003334</name>
</gene>
<keyword evidence="2" id="KW-1133">Transmembrane helix</keyword>
<keyword evidence="2" id="KW-0472">Membrane</keyword>
<accession>A0A7W7VMW6</accession>
<keyword evidence="4" id="KW-1185">Reference proteome</keyword>
<evidence type="ECO:0000313" key="3">
    <source>
        <dbReference type="EMBL" id="MBB4916246.1"/>
    </source>
</evidence>
<dbReference type="EMBL" id="JACHJP010000003">
    <property type="protein sequence ID" value="MBB4916246.1"/>
    <property type="molecule type" value="Genomic_DNA"/>
</dbReference>
<proteinExistence type="predicted"/>
<feature type="region of interest" description="Disordered" evidence="1">
    <location>
        <begin position="62"/>
        <end position="121"/>
    </location>
</feature>
<evidence type="ECO:0000256" key="2">
    <source>
        <dbReference type="SAM" id="Phobius"/>
    </source>
</evidence>
<sequence>MTAEADPSDPRRTSVPRPPKPPKRSRIGDLSMRVVYRVLAVAVVLVVAAAAVVAALVFSGTSDRPGEVSSGQVAAPPAATPSPGSSPVSASPSVSPSASASVSASTTPEASASPSPSTLEGVARDRSAVVAAFADPRVPELPRDKKLARLYGKAHHKGKRVLKDRRSGVWLARLSKPWKIFGASPFSTKQVLPKVKGAPVRAMVVSCPVPIQAQRHAKDTALLAARWTLNHHPEDSRISWLASQPIKKGWLLTYKVKYKVKGKARFSVAAVAVTSSSASRPAMVFVTIPDVQRPYWRDVNTVVSSIKPK</sequence>
<dbReference type="Proteomes" id="UP000552644">
    <property type="component" value="Unassembled WGS sequence"/>
</dbReference>
<feature type="region of interest" description="Disordered" evidence="1">
    <location>
        <begin position="1"/>
        <end position="26"/>
    </location>
</feature>
<evidence type="ECO:0000256" key="1">
    <source>
        <dbReference type="SAM" id="MobiDB-lite"/>
    </source>
</evidence>